<dbReference type="EMBL" id="BFBB01000005">
    <property type="protein sequence ID" value="GBF50540.1"/>
    <property type="molecule type" value="Genomic_DNA"/>
</dbReference>
<feature type="signal peptide" evidence="1">
    <location>
        <begin position="1"/>
        <end position="19"/>
    </location>
</feature>
<keyword evidence="3" id="KW-1185">Reference proteome</keyword>
<reference evidence="2 3" key="1">
    <citation type="submission" date="2018-02" db="EMBL/GenBank/DDBJ databases">
        <title>Novel Leptospira species isolated from soil and water in Japan.</title>
        <authorList>
            <person name="Nakao R."/>
            <person name="Masuzawa T."/>
        </authorList>
    </citation>
    <scope>NUCLEOTIDE SEQUENCE [LARGE SCALE GENOMIC DNA]</scope>
    <source>
        <strain evidence="2 3">YH101</strain>
    </source>
</reference>
<proteinExistence type="predicted"/>
<evidence type="ECO:0008006" key="4">
    <source>
        <dbReference type="Google" id="ProtNLM"/>
    </source>
</evidence>
<dbReference type="OrthoDB" id="327125at2"/>
<keyword evidence="1" id="KW-0732">Signal</keyword>
<accession>A0A2P2E0Y6</accession>
<organism evidence="2 3">
    <name type="scientific">Leptospira ryugenii</name>
    <dbReference type="NCBI Taxonomy" id="1917863"/>
    <lineage>
        <taxon>Bacteria</taxon>
        <taxon>Pseudomonadati</taxon>
        <taxon>Spirochaetota</taxon>
        <taxon>Spirochaetia</taxon>
        <taxon>Leptospirales</taxon>
        <taxon>Leptospiraceae</taxon>
        <taxon>Leptospira</taxon>
    </lineage>
</organism>
<evidence type="ECO:0000256" key="1">
    <source>
        <dbReference type="SAM" id="SignalP"/>
    </source>
</evidence>
<comment type="caution">
    <text evidence="2">The sequence shown here is derived from an EMBL/GenBank/DDBJ whole genome shotgun (WGS) entry which is preliminary data.</text>
</comment>
<gene>
    <name evidence="2" type="ORF">LPTSP4_20660</name>
</gene>
<sequence length="199" mass="22950">MKLRLTILLASIIFGNCQALINFKVPPFTITNAQTAAEKQMVGEDRELEKDGWLVSSIQSSSGSRQQNSQLASEIGQDPELLGHQKRLLYLESEVKRYKLHNMIGEGQAGILKFNPFASQSPFYPEYEFPAKRKRLDDVLRLVNESRKLVIDKQVEEEKKKGRKEEELRTLRLNLSEVYIKNVSKGEYYEISPGKWEKM</sequence>
<name>A0A2P2E0Y6_9LEPT</name>
<dbReference type="AlphaFoldDB" id="A0A2P2E0Y6"/>
<dbReference type="RefSeq" id="WP_108976458.1">
    <property type="nucleotide sequence ID" value="NZ_BFBB01000005.1"/>
</dbReference>
<evidence type="ECO:0000313" key="3">
    <source>
        <dbReference type="Proteomes" id="UP000245133"/>
    </source>
</evidence>
<feature type="chain" id="PRO_5015158626" description="Lipoprotein" evidence="1">
    <location>
        <begin position="20"/>
        <end position="199"/>
    </location>
</feature>
<evidence type="ECO:0000313" key="2">
    <source>
        <dbReference type="EMBL" id="GBF50540.1"/>
    </source>
</evidence>
<dbReference type="Proteomes" id="UP000245133">
    <property type="component" value="Unassembled WGS sequence"/>
</dbReference>
<protein>
    <recommendedName>
        <fullName evidence="4">Lipoprotein</fullName>
    </recommendedName>
</protein>